<dbReference type="InterPro" id="IPR051095">
    <property type="entry name" value="Dros_DevTransReg"/>
</dbReference>
<keyword evidence="1" id="KW-0539">Nucleus</keyword>
<evidence type="ECO:0000256" key="1">
    <source>
        <dbReference type="ARBA" id="ARBA00023242"/>
    </source>
</evidence>
<sequence>MTACKSPVIVLKDVRNHDIEALLDYIYLGEVNINHKDLSSVLKTAESLKIKGLAFIDKDSSKIHVNSTSSHEDTLQDSPPPKRQRQDSNSMTPHAVSAVTSPQDKHPVIKFEKDFAEGQEQTFRRVIDYKEGASSVHNPGEGYGLEITKTEHEVEIDDFREQEETFSRKNTYEGDASGVDLSKIRHDSENDDNASLPESLLTNISQGVGATHQKQVILMMQQQQKYKQLMQQKHPRHPHQQQLQHSQQELLPSPPEQPLQQQHPLFPKNQVHQGGEQPIAGNIN</sequence>
<evidence type="ECO:0000259" key="3">
    <source>
        <dbReference type="Pfam" id="PF00651"/>
    </source>
</evidence>
<dbReference type="Gene3D" id="3.30.710.10">
    <property type="entry name" value="Potassium Channel Kv1.1, Chain A"/>
    <property type="match status" value="1"/>
</dbReference>
<comment type="caution">
    <text evidence="4">The sequence shown here is derived from an EMBL/GenBank/DDBJ whole genome shotgun (WGS) entry which is preliminary data.</text>
</comment>
<feature type="non-terminal residue" evidence="4">
    <location>
        <position position="284"/>
    </location>
</feature>
<organism evidence="4 5">
    <name type="scientific">Meganyctiphanes norvegica</name>
    <name type="common">Northern krill</name>
    <name type="synonym">Thysanopoda norvegica</name>
    <dbReference type="NCBI Taxonomy" id="48144"/>
    <lineage>
        <taxon>Eukaryota</taxon>
        <taxon>Metazoa</taxon>
        <taxon>Ecdysozoa</taxon>
        <taxon>Arthropoda</taxon>
        <taxon>Crustacea</taxon>
        <taxon>Multicrustacea</taxon>
        <taxon>Malacostraca</taxon>
        <taxon>Eumalacostraca</taxon>
        <taxon>Eucarida</taxon>
        <taxon>Euphausiacea</taxon>
        <taxon>Euphausiidae</taxon>
        <taxon>Meganyctiphanes</taxon>
    </lineage>
</organism>
<dbReference type="PANTHER" id="PTHR23110">
    <property type="entry name" value="BTB DOMAIN TRANSCRIPTION FACTOR"/>
    <property type="match status" value="1"/>
</dbReference>
<protein>
    <recommendedName>
        <fullName evidence="3">BTB domain-containing protein</fullName>
    </recommendedName>
</protein>
<evidence type="ECO:0000313" key="5">
    <source>
        <dbReference type="Proteomes" id="UP001497623"/>
    </source>
</evidence>
<dbReference type="GO" id="GO:0006357">
    <property type="term" value="P:regulation of transcription by RNA polymerase II"/>
    <property type="evidence" value="ECO:0007669"/>
    <property type="project" value="TreeGrafter"/>
</dbReference>
<dbReference type="PANTHER" id="PTHR23110:SF109">
    <property type="entry name" value="FI07618P-RELATED"/>
    <property type="match status" value="1"/>
</dbReference>
<feature type="region of interest" description="Disordered" evidence="2">
    <location>
        <begin position="65"/>
        <end position="104"/>
    </location>
</feature>
<reference evidence="4 5" key="1">
    <citation type="submission" date="2024-05" db="EMBL/GenBank/DDBJ databases">
        <authorList>
            <person name="Wallberg A."/>
        </authorList>
    </citation>
    <scope>NUCLEOTIDE SEQUENCE [LARGE SCALE GENOMIC DNA]</scope>
</reference>
<feature type="region of interest" description="Disordered" evidence="2">
    <location>
        <begin position="226"/>
        <end position="262"/>
    </location>
</feature>
<feature type="compositionally biased region" description="Polar residues" evidence="2">
    <location>
        <begin position="87"/>
        <end position="102"/>
    </location>
</feature>
<dbReference type="Proteomes" id="UP001497623">
    <property type="component" value="Unassembled WGS sequence"/>
</dbReference>
<dbReference type="InterPro" id="IPR011333">
    <property type="entry name" value="SKP1/BTB/POZ_sf"/>
</dbReference>
<accession>A0AAV2RWT1</accession>
<dbReference type="Pfam" id="PF00651">
    <property type="entry name" value="BTB"/>
    <property type="match status" value="1"/>
</dbReference>
<evidence type="ECO:0000256" key="2">
    <source>
        <dbReference type="SAM" id="MobiDB-lite"/>
    </source>
</evidence>
<dbReference type="SUPFAM" id="SSF54695">
    <property type="entry name" value="POZ domain"/>
    <property type="match status" value="1"/>
</dbReference>
<feature type="domain" description="BTB" evidence="3">
    <location>
        <begin position="5"/>
        <end position="53"/>
    </location>
</feature>
<name>A0AAV2RWT1_MEGNR</name>
<gene>
    <name evidence="4" type="ORF">MNOR_LOCUS30395</name>
</gene>
<dbReference type="AlphaFoldDB" id="A0AAV2RWT1"/>
<dbReference type="GO" id="GO:0005634">
    <property type="term" value="C:nucleus"/>
    <property type="evidence" value="ECO:0007669"/>
    <property type="project" value="TreeGrafter"/>
</dbReference>
<proteinExistence type="predicted"/>
<evidence type="ECO:0000313" key="4">
    <source>
        <dbReference type="EMBL" id="CAL4149313.1"/>
    </source>
</evidence>
<feature type="compositionally biased region" description="Low complexity" evidence="2">
    <location>
        <begin position="240"/>
        <end position="251"/>
    </location>
</feature>
<dbReference type="EMBL" id="CAXKWB010037018">
    <property type="protein sequence ID" value="CAL4149313.1"/>
    <property type="molecule type" value="Genomic_DNA"/>
</dbReference>
<dbReference type="InterPro" id="IPR000210">
    <property type="entry name" value="BTB/POZ_dom"/>
</dbReference>
<keyword evidence="5" id="KW-1185">Reference proteome</keyword>